<feature type="signal peptide" evidence="1">
    <location>
        <begin position="1"/>
        <end position="21"/>
    </location>
</feature>
<gene>
    <name evidence="3" type="ORF">SAMN05661096_02157</name>
</gene>
<dbReference type="Gene3D" id="3.40.250.10">
    <property type="entry name" value="Rhodanese-like domain"/>
    <property type="match status" value="1"/>
</dbReference>
<dbReference type="EMBL" id="FXAW01000004">
    <property type="protein sequence ID" value="SMG33741.1"/>
    <property type="molecule type" value="Genomic_DNA"/>
</dbReference>
<feature type="chain" id="PRO_5013140990" evidence="1">
    <location>
        <begin position="22"/>
        <end position="169"/>
    </location>
</feature>
<dbReference type="PROSITE" id="PS50206">
    <property type="entry name" value="RHODANESE_3"/>
    <property type="match status" value="1"/>
</dbReference>
<dbReference type="CDD" id="cd00158">
    <property type="entry name" value="RHOD"/>
    <property type="match status" value="1"/>
</dbReference>
<dbReference type="PANTHER" id="PTHR43031">
    <property type="entry name" value="FAD-DEPENDENT OXIDOREDUCTASE"/>
    <property type="match status" value="1"/>
</dbReference>
<dbReference type="AlphaFoldDB" id="A0A1X7JZU3"/>
<name>A0A1X7JZU3_9BACT</name>
<evidence type="ECO:0000259" key="2">
    <source>
        <dbReference type="PROSITE" id="PS50206"/>
    </source>
</evidence>
<dbReference type="NCBIfam" id="NF045521">
    <property type="entry name" value="rhoda_near_glyco"/>
    <property type="match status" value="1"/>
</dbReference>
<organism evidence="3 4">
    <name type="scientific">Marivirga sericea</name>
    <dbReference type="NCBI Taxonomy" id="1028"/>
    <lineage>
        <taxon>Bacteria</taxon>
        <taxon>Pseudomonadati</taxon>
        <taxon>Bacteroidota</taxon>
        <taxon>Cytophagia</taxon>
        <taxon>Cytophagales</taxon>
        <taxon>Marivirgaceae</taxon>
        <taxon>Marivirga</taxon>
    </lineage>
</organism>
<keyword evidence="1" id="KW-0732">Signal</keyword>
<keyword evidence="4" id="KW-1185">Reference proteome</keyword>
<keyword evidence="3" id="KW-0808">Transferase</keyword>
<dbReference type="SUPFAM" id="SSF52821">
    <property type="entry name" value="Rhodanese/Cell cycle control phosphatase"/>
    <property type="match status" value="1"/>
</dbReference>
<evidence type="ECO:0000313" key="4">
    <source>
        <dbReference type="Proteomes" id="UP000193804"/>
    </source>
</evidence>
<dbReference type="OrthoDB" id="598065at2"/>
<dbReference type="Pfam" id="PF00581">
    <property type="entry name" value="Rhodanese"/>
    <property type="match status" value="1"/>
</dbReference>
<dbReference type="InterPro" id="IPR001763">
    <property type="entry name" value="Rhodanese-like_dom"/>
</dbReference>
<dbReference type="PANTHER" id="PTHR43031:SF1">
    <property type="entry name" value="PYRIDINE NUCLEOTIDE-DISULPHIDE OXIDOREDUCTASE"/>
    <property type="match status" value="1"/>
</dbReference>
<dbReference type="Proteomes" id="UP000193804">
    <property type="component" value="Unassembled WGS sequence"/>
</dbReference>
<protein>
    <submittedName>
        <fullName evidence="3">Rhodanese-related sulfurtransferase</fullName>
    </submittedName>
</protein>
<sequence>MLKIWLNIMLISFLQSFMACGQQTYDQKLQSLYSNTVPLVQAKEVKEKLNQEDVVILDIRSAKEYSVSHLPYAKFIDYDRFDISQVQDIPKDKEVVVYCSVGYRSEKIGEKLKKAGFGNVSNMYGGIFQWKNEDFDVVNQQGEITDSVHTYNKRWSKWLEEGKGIKVYE</sequence>
<proteinExistence type="predicted"/>
<dbReference type="InterPro" id="IPR050229">
    <property type="entry name" value="GlpE_sulfurtransferase"/>
</dbReference>
<evidence type="ECO:0000256" key="1">
    <source>
        <dbReference type="SAM" id="SignalP"/>
    </source>
</evidence>
<evidence type="ECO:0000313" key="3">
    <source>
        <dbReference type="EMBL" id="SMG33741.1"/>
    </source>
</evidence>
<dbReference type="STRING" id="1028.SAMN05661096_02157"/>
<dbReference type="PROSITE" id="PS51257">
    <property type="entry name" value="PROKAR_LIPOPROTEIN"/>
    <property type="match status" value="1"/>
</dbReference>
<feature type="domain" description="Rhodanese" evidence="2">
    <location>
        <begin position="50"/>
        <end position="139"/>
    </location>
</feature>
<accession>A0A1X7JZU3</accession>
<dbReference type="SMART" id="SM00450">
    <property type="entry name" value="RHOD"/>
    <property type="match status" value="1"/>
</dbReference>
<reference evidence="4" key="1">
    <citation type="submission" date="2017-04" db="EMBL/GenBank/DDBJ databases">
        <authorList>
            <person name="Varghese N."/>
            <person name="Submissions S."/>
        </authorList>
    </citation>
    <scope>NUCLEOTIDE SEQUENCE [LARGE SCALE GENOMIC DNA]</scope>
    <source>
        <strain evidence="4">DSM 4125</strain>
    </source>
</reference>
<dbReference type="GO" id="GO:0016740">
    <property type="term" value="F:transferase activity"/>
    <property type="evidence" value="ECO:0007669"/>
    <property type="project" value="UniProtKB-KW"/>
</dbReference>
<dbReference type="InterPro" id="IPR036873">
    <property type="entry name" value="Rhodanese-like_dom_sf"/>
</dbReference>